<dbReference type="Pfam" id="PF00561">
    <property type="entry name" value="Abhydrolase_1"/>
    <property type="match status" value="1"/>
</dbReference>
<dbReference type="GO" id="GO:0006508">
    <property type="term" value="P:proteolysis"/>
    <property type="evidence" value="ECO:0007669"/>
    <property type="project" value="InterPro"/>
</dbReference>
<dbReference type="EMBL" id="JAKWBI020000046">
    <property type="protein sequence ID" value="KAJ2904708.1"/>
    <property type="molecule type" value="Genomic_DNA"/>
</dbReference>
<reference evidence="4" key="1">
    <citation type="submission" date="2022-07" db="EMBL/GenBank/DDBJ databases">
        <title>Draft genome sequence of Zalerion maritima ATCC 34329, a (micro)plastics degrading marine fungus.</title>
        <authorList>
            <person name="Paco A."/>
            <person name="Goncalves M.F.M."/>
            <person name="Rocha-Santos T.A.P."/>
            <person name="Alves A."/>
        </authorList>
    </citation>
    <scope>NUCLEOTIDE SEQUENCE</scope>
    <source>
        <strain evidence="4">ATCC 34329</strain>
    </source>
</reference>
<comment type="caution">
    <text evidence="4">The sequence shown here is derived from an EMBL/GenBank/DDBJ whole genome shotgun (WGS) entry which is preliminary data.</text>
</comment>
<feature type="domain" description="AB hydrolase-1" evidence="3">
    <location>
        <begin position="74"/>
        <end position="222"/>
    </location>
</feature>
<comment type="similarity">
    <text evidence="1">Belongs to the peptidase S33 family.</text>
</comment>
<keyword evidence="5" id="KW-1185">Reference proteome</keyword>
<dbReference type="SUPFAM" id="SSF53474">
    <property type="entry name" value="alpha/beta-Hydrolases"/>
    <property type="match status" value="1"/>
</dbReference>
<name>A0AAD5WVY8_9PEZI</name>
<evidence type="ECO:0000256" key="2">
    <source>
        <dbReference type="ARBA" id="ARBA00022801"/>
    </source>
</evidence>
<dbReference type="PANTHER" id="PTHR43248">
    <property type="entry name" value="2-SUCCINYL-6-HYDROXY-2,4-CYCLOHEXADIENE-1-CARBOXYLATE SYNTHASE"/>
    <property type="match status" value="1"/>
</dbReference>
<dbReference type="GO" id="GO:0008233">
    <property type="term" value="F:peptidase activity"/>
    <property type="evidence" value="ECO:0007669"/>
    <property type="project" value="InterPro"/>
</dbReference>
<dbReference type="Gene3D" id="3.40.50.1820">
    <property type="entry name" value="alpha/beta hydrolase"/>
    <property type="match status" value="1"/>
</dbReference>
<dbReference type="InterPro" id="IPR051601">
    <property type="entry name" value="Serine_prot/Carboxylest_S33"/>
</dbReference>
<dbReference type="AlphaFoldDB" id="A0AAD5WVY8"/>
<dbReference type="PRINTS" id="PR00793">
    <property type="entry name" value="PROAMNOPTASE"/>
</dbReference>
<accession>A0AAD5WVY8</accession>
<proteinExistence type="inferred from homology"/>
<protein>
    <submittedName>
        <fullName evidence="4">Proline iminopeptidase</fullName>
    </submittedName>
</protein>
<dbReference type="PANTHER" id="PTHR43248:SF2">
    <property type="entry name" value="PROLYL AMINOPEPTIDASE"/>
    <property type="match status" value="1"/>
</dbReference>
<dbReference type="InterPro" id="IPR029058">
    <property type="entry name" value="AB_hydrolase_fold"/>
</dbReference>
<evidence type="ECO:0000259" key="3">
    <source>
        <dbReference type="Pfam" id="PF00561"/>
    </source>
</evidence>
<gene>
    <name evidence="4" type="ORF">MKZ38_007326</name>
</gene>
<keyword evidence="2" id="KW-0378">Hydrolase</keyword>
<dbReference type="Proteomes" id="UP001201980">
    <property type="component" value="Unassembled WGS sequence"/>
</dbReference>
<evidence type="ECO:0000313" key="4">
    <source>
        <dbReference type="EMBL" id="KAJ2904708.1"/>
    </source>
</evidence>
<sequence>MITTHIKPAKLLKQQTHQIPGQLLVTDYFFEVPLTHGATDKGEVQLFGRLATKFEKPTVPLQDDGNGGFGNVKPIMCYLEGGPGFGNRDPQDNSITHYLIARGYQVLFLDYRGVGNSSPVTAETLVLRGDVKAQAEYLKHFRADNIVMDLEAVRLSLMDGYPETKRTWSIFGQSFGGFVSLTYLSFFPRSLTEVFLTGGLAPINRRADEVYKKTMVKVTQRNEAYYAKYPEDREAIFHLTSFLRKNAPIALPAGGTLTPERFMTVGIVLGAHGGLDTLHGMVVKMQADIDQVGFLTRPTLASLEQMNSLDNNPLYAVLHEPIYNYAPGVSSNWSAHRVMLNDVRFSWLHNPEQLGGPHKKYEQELYFSGEMIFPFHFDTYPELQKMKEVAEILAKATDWGELYHLPTLEHNTVPVYAASYINDMYVDYDLAKESASRIRGIKTLETNSLHHNAIRARPDQVIPQLFALRDDSID</sequence>
<evidence type="ECO:0000313" key="5">
    <source>
        <dbReference type="Proteomes" id="UP001201980"/>
    </source>
</evidence>
<dbReference type="InterPro" id="IPR002410">
    <property type="entry name" value="Peptidase_S33"/>
</dbReference>
<dbReference type="InterPro" id="IPR000073">
    <property type="entry name" value="AB_hydrolase_1"/>
</dbReference>
<evidence type="ECO:0000256" key="1">
    <source>
        <dbReference type="ARBA" id="ARBA00010088"/>
    </source>
</evidence>
<organism evidence="4 5">
    <name type="scientific">Zalerion maritima</name>
    <dbReference type="NCBI Taxonomy" id="339359"/>
    <lineage>
        <taxon>Eukaryota</taxon>
        <taxon>Fungi</taxon>
        <taxon>Dikarya</taxon>
        <taxon>Ascomycota</taxon>
        <taxon>Pezizomycotina</taxon>
        <taxon>Sordariomycetes</taxon>
        <taxon>Lulworthiomycetidae</taxon>
        <taxon>Lulworthiales</taxon>
        <taxon>Lulworthiaceae</taxon>
        <taxon>Zalerion</taxon>
    </lineage>
</organism>